<sequence>MEDLYGFIGKKIHELRTNYGGKGISQEELAKAMETTANTISRWETAIYKPSAKELHKLAQFFGVTIATFFPEKENPLLQALMSATGELRENDFHELIQYAQFRTARRKLDEAKTHTKRKK</sequence>
<evidence type="ECO:0000256" key="1">
    <source>
        <dbReference type="ARBA" id="ARBA00023125"/>
    </source>
</evidence>
<feature type="domain" description="HTH cro/C1-type" evidence="2">
    <location>
        <begin position="22"/>
        <end position="69"/>
    </location>
</feature>
<dbReference type="SUPFAM" id="SSF47413">
    <property type="entry name" value="lambda repressor-like DNA-binding domains"/>
    <property type="match status" value="1"/>
</dbReference>
<dbReference type="EMBL" id="CP047423">
    <property type="protein sequence ID" value="QPD02284.1"/>
    <property type="molecule type" value="Genomic_DNA"/>
</dbReference>
<name>A0A7S8F9U7_9BACT</name>
<dbReference type="Proteomes" id="UP000593737">
    <property type="component" value="Chromosome"/>
</dbReference>
<evidence type="ECO:0000313" key="4">
    <source>
        <dbReference type="Proteomes" id="UP000593737"/>
    </source>
</evidence>
<dbReference type="SMART" id="SM00530">
    <property type="entry name" value="HTH_XRE"/>
    <property type="match status" value="1"/>
</dbReference>
<evidence type="ECO:0000259" key="2">
    <source>
        <dbReference type="PROSITE" id="PS50943"/>
    </source>
</evidence>
<dbReference type="InterPro" id="IPR001387">
    <property type="entry name" value="Cro/C1-type_HTH"/>
</dbReference>
<dbReference type="AlphaFoldDB" id="A0A7S8F9U7"/>
<proteinExistence type="predicted"/>
<keyword evidence="1" id="KW-0238">DNA-binding</keyword>
<dbReference type="KEGG" id="nkf:Nkreftii_000058"/>
<evidence type="ECO:0000313" key="3">
    <source>
        <dbReference type="EMBL" id="QPD02284.1"/>
    </source>
</evidence>
<dbReference type="Gene3D" id="1.10.260.40">
    <property type="entry name" value="lambda repressor-like DNA-binding domains"/>
    <property type="match status" value="1"/>
</dbReference>
<protein>
    <recommendedName>
        <fullName evidence="2">HTH cro/C1-type domain-containing protein</fullName>
    </recommendedName>
</protein>
<dbReference type="PANTHER" id="PTHR46558:SF4">
    <property type="entry name" value="DNA-BIDING PHAGE PROTEIN"/>
    <property type="match status" value="1"/>
</dbReference>
<accession>A0A7S8F9U7</accession>
<dbReference type="PROSITE" id="PS50943">
    <property type="entry name" value="HTH_CROC1"/>
    <property type="match status" value="1"/>
</dbReference>
<reference evidence="3 4" key="1">
    <citation type="journal article" date="2020" name="ISME J.">
        <title>Enrichment and physiological characterization of a novel comammox Nitrospira indicates ammonium inhibition of complete nitrification.</title>
        <authorList>
            <person name="Sakoula D."/>
            <person name="Koch H."/>
            <person name="Frank J."/>
            <person name="Jetten M.S.M."/>
            <person name="van Kessel M.A.H.J."/>
            <person name="Lucker S."/>
        </authorList>
    </citation>
    <scope>NUCLEOTIDE SEQUENCE [LARGE SCALE GENOMIC DNA]</scope>
    <source>
        <strain evidence="3">Comreactor17</strain>
    </source>
</reference>
<dbReference type="InterPro" id="IPR010982">
    <property type="entry name" value="Lambda_DNA-bd_dom_sf"/>
</dbReference>
<gene>
    <name evidence="3" type="ORF">Nkreftii_000058</name>
</gene>
<dbReference type="GO" id="GO:0003677">
    <property type="term" value="F:DNA binding"/>
    <property type="evidence" value="ECO:0007669"/>
    <property type="project" value="UniProtKB-KW"/>
</dbReference>
<dbReference type="PANTHER" id="PTHR46558">
    <property type="entry name" value="TRACRIPTIONAL REGULATORY PROTEIN-RELATED-RELATED"/>
    <property type="match status" value="1"/>
</dbReference>
<organism evidence="3 4">
    <name type="scientific">Candidatus Nitrospira kreftii</name>
    <dbReference type="NCBI Taxonomy" id="2652173"/>
    <lineage>
        <taxon>Bacteria</taxon>
        <taxon>Pseudomonadati</taxon>
        <taxon>Nitrospirota</taxon>
        <taxon>Nitrospiria</taxon>
        <taxon>Nitrospirales</taxon>
        <taxon>Nitrospiraceae</taxon>
        <taxon>Nitrospira</taxon>
    </lineage>
</organism>
<dbReference type="CDD" id="cd00093">
    <property type="entry name" value="HTH_XRE"/>
    <property type="match status" value="1"/>
</dbReference>
<dbReference type="Pfam" id="PF01381">
    <property type="entry name" value="HTH_3"/>
    <property type="match status" value="1"/>
</dbReference>